<evidence type="ECO:0000313" key="2">
    <source>
        <dbReference type="Proteomes" id="UP000596661"/>
    </source>
</evidence>
<dbReference type="AlphaFoldDB" id="A0A803QH99"/>
<proteinExistence type="predicted"/>
<accession>A0A803QH99</accession>
<dbReference type="EMBL" id="UZAU01000736">
    <property type="status" value="NOT_ANNOTATED_CDS"/>
    <property type="molecule type" value="Genomic_DNA"/>
</dbReference>
<organism evidence="1 2">
    <name type="scientific">Cannabis sativa</name>
    <name type="common">Hemp</name>
    <name type="synonym">Marijuana</name>
    <dbReference type="NCBI Taxonomy" id="3483"/>
    <lineage>
        <taxon>Eukaryota</taxon>
        <taxon>Viridiplantae</taxon>
        <taxon>Streptophyta</taxon>
        <taxon>Embryophyta</taxon>
        <taxon>Tracheophyta</taxon>
        <taxon>Spermatophyta</taxon>
        <taxon>Magnoliopsida</taxon>
        <taxon>eudicotyledons</taxon>
        <taxon>Gunneridae</taxon>
        <taxon>Pentapetalae</taxon>
        <taxon>rosids</taxon>
        <taxon>fabids</taxon>
        <taxon>Rosales</taxon>
        <taxon>Cannabaceae</taxon>
        <taxon>Cannabis</taxon>
    </lineage>
</organism>
<dbReference type="Gramene" id="evm.model.09.758">
    <property type="protein sequence ID" value="cds.evm.model.09.758"/>
    <property type="gene ID" value="evm.TU.09.758"/>
</dbReference>
<keyword evidence="2" id="KW-1185">Reference proteome</keyword>
<reference evidence="1" key="1">
    <citation type="submission" date="2018-11" db="EMBL/GenBank/DDBJ databases">
        <authorList>
            <person name="Grassa J C."/>
        </authorList>
    </citation>
    <scope>NUCLEOTIDE SEQUENCE [LARGE SCALE GENOMIC DNA]</scope>
</reference>
<protein>
    <submittedName>
        <fullName evidence="1">Uncharacterized protein</fullName>
    </submittedName>
</protein>
<dbReference type="EnsemblPlants" id="evm.model.09.758">
    <property type="protein sequence ID" value="cds.evm.model.09.758"/>
    <property type="gene ID" value="evm.TU.09.758"/>
</dbReference>
<dbReference type="Proteomes" id="UP000596661">
    <property type="component" value="Chromosome 9"/>
</dbReference>
<sequence length="70" mass="7575">MAPAGEDWWCDWKEGVRLVRECGGRMAPTAVAGGESWCDWDGPTVRRDGLIDGLLGAVLETGPEWVTLAT</sequence>
<reference evidence="1" key="2">
    <citation type="submission" date="2021-03" db="UniProtKB">
        <authorList>
            <consortium name="EnsemblPlants"/>
        </authorList>
    </citation>
    <scope>IDENTIFICATION</scope>
</reference>
<name>A0A803QH99_CANSA</name>
<evidence type="ECO:0000313" key="1">
    <source>
        <dbReference type="EnsemblPlants" id="cds.evm.model.09.758"/>
    </source>
</evidence>